<evidence type="ECO:0000256" key="1">
    <source>
        <dbReference type="ARBA" id="ARBA00023002"/>
    </source>
</evidence>
<dbReference type="GO" id="GO:0005829">
    <property type="term" value="C:cytosol"/>
    <property type="evidence" value="ECO:0007669"/>
    <property type="project" value="TreeGrafter"/>
</dbReference>
<evidence type="ECO:0000259" key="3">
    <source>
        <dbReference type="Pfam" id="PF25137"/>
    </source>
</evidence>
<dbReference type="InterPro" id="IPR044731">
    <property type="entry name" value="BDH-like"/>
</dbReference>
<dbReference type="CDD" id="cd08187">
    <property type="entry name" value="BDH"/>
    <property type="match status" value="1"/>
</dbReference>
<dbReference type="GO" id="GO:1990362">
    <property type="term" value="F:butanol dehydrogenase (NAD+) activity"/>
    <property type="evidence" value="ECO:0007669"/>
    <property type="project" value="InterPro"/>
</dbReference>
<sequence length="415" mass="44845">MRKCHIKLIMEVLPIMKFEFYNPTRLIFGAGSLEQLGKVVSQYGKKALLVIGGGSVKKSGAFDRAVSSLKTAGVSVVEFSGVEPNPRLSTVVRAAELAKKEACDVVIGMGGGSVMDASKVIAASVLYEGDPKDMLVRAGKVPKLPERALPIITVPTLAATGSEMNCGAVITIDDEKEKLKTFIKTEVLYPKVAVVDPELTITVPKAHTAYGACDIITHVTEGYFNGIDGTPIQDRFAEGVILTVLEWGPKAVSNGSDIEARAQVQWASIVALNGWVQAGVNAPYPVHMIEHTLSALYDIPHGAGLAVVNPAWMRFAAKFRPERFAQFAQRIFGLTALGKDDLGLAMEGIGRFEEFLRSIGCPTRLSELGIGDVTEEMLSYWADKTLEVLCDEEGRLPGRPPLSREDIAEILRMAM</sequence>
<dbReference type="PROSITE" id="PS00913">
    <property type="entry name" value="ADH_IRON_1"/>
    <property type="match status" value="1"/>
</dbReference>
<dbReference type="InterPro" id="IPR056798">
    <property type="entry name" value="ADH_Fe_C"/>
</dbReference>
<organism evidence="4">
    <name type="scientific">Thermoanaerobacter mathranii</name>
    <dbReference type="NCBI Taxonomy" id="583357"/>
    <lineage>
        <taxon>Bacteria</taxon>
        <taxon>Bacillati</taxon>
        <taxon>Bacillota</taxon>
        <taxon>Clostridia</taxon>
        <taxon>Thermoanaerobacterales</taxon>
        <taxon>Thermoanaerobacteraceae</taxon>
        <taxon>Thermoanaerobacter</taxon>
    </lineage>
</organism>
<dbReference type="GO" id="GO:0046872">
    <property type="term" value="F:metal ion binding"/>
    <property type="evidence" value="ECO:0007669"/>
    <property type="project" value="InterPro"/>
</dbReference>
<protein>
    <submittedName>
        <fullName evidence="4">Butanol dehydrogenase</fullName>
    </submittedName>
</protein>
<feature type="domain" description="Fe-containing alcohol dehydrogenase-like C-terminal" evidence="3">
    <location>
        <begin position="208"/>
        <end position="415"/>
    </location>
</feature>
<dbReference type="PANTHER" id="PTHR43633:SF1">
    <property type="entry name" value="ALCOHOL DEHYDROGENASE YQHD"/>
    <property type="match status" value="1"/>
</dbReference>
<evidence type="ECO:0000259" key="2">
    <source>
        <dbReference type="Pfam" id="PF00465"/>
    </source>
</evidence>
<dbReference type="Gene3D" id="1.20.1090.10">
    <property type="entry name" value="Dehydroquinate synthase-like - alpha domain"/>
    <property type="match status" value="1"/>
</dbReference>
<name>D2TE92_9THEO</name>
<dbReference type="GO" id="GO:0008106">
    <property type="term" value="F:alcohol dehydrogenase (NADP+) activity"/>
    <property type="evidence" value="ECO:0007669"/>
    <property type="project" value="TreeGrafter"/>
</dbReference>
<proteinExistence type="predicted"/>
<feature type="domain" description="Alcohol dehydrogenase iron-type/glycerol dehydrogenase GldA" evidence="2">
    <location>
        <begin position="23"/>
        <end position="197"/>
    </location>
</feature>
<dbReference type="AlphaFoldDB" id="D2TE92"/>
<accession>D2TE92</accession>
<dbReference type="InterPro" id="IPR018211">
    <property type="entry name" value="ADH_Fe_CS"/>
</dbReference>
<gene>
    <name evidence="4" type="primary">bdhA</name>
</gene>
<dbReference type="Pfam" id="PF00465">
    <property type="entry name" value="Fe-ADH"/>
    <property type="match status" value="1"/>
</dbReference>
<dbReference type="FunFam" id="3.40.50.1970:FF:000003">
    <property type="entry name" value="Alcohol dehydrogenase, iron-containing"/>
    <property type="match status" value="1"/>
</dbReference>
<dbReference type="EMBL" id="FN396798">
    <property type="protein sequence ID" value="CAZ39598.1"/>
    <property type="molecule type" value="Genomic_DNA"/>
</dbReference>
<evidence type="ECO:0000313" key="4">
    <source>
        <dbReference type="EMBL" id="CAZ39598.1"/>
    </source>
</evidence>
<dbReference type="GO" id="GO:1990002">
    <property type="term" value="F:methylglyoxal reductase (NADPH) (acetol producing) activity"/>
    <property type="evidence" value="ECO:0007669"/>
    <property type="project" value="TreeGrafter"/>
</dbReference>
<dbReference type="InterPro" id="IPR001670">
    <property type="entry name" value="ADH_Fe/GldA"/>
</dbReference>
<keyword evidence="1" id="KW-0560">Oxidoreductase</keyword>
<dbReference type="Gene3D" id="3.40.50.1970">
    <property type="match status" value="1"/>
</dbReference>
<dbReference type="Pfam" id="PF25137">
    <property type="entry name" value="ADH_Fe_C"/>
    <property type="match status" value="1"/>
</dbReference>
<dbReference type="PANTHER" id="PTHR43633">
    <property type="entry name" value="ALCOHOL DEHYDROGENASE YQHD"/>
    <property type="match status" value="1"/>
</dbReference>
<dbReference type="SUPFAM" id="SSF56796">
    <property type="entry name" value="Dehydroquinate synthase-like"/>
    <property type="match status" value="1"/>
</dbReference>
<reference evidence="4" key="1">
    <citation type="submission" date="2009-05" db="EMBL/GenBank/DDBJ databases">
        <title>Metabolic engineering of ethanol production in Thermoanaerobacter mathranii BG1.</title>
        <authorList>
            <person name="Yao S."/>
        </authorList>
    </citation>
    <scope>NUCLEOTIDE SEQUENCE</scope>
    <source>
        <strain evidence="4">BG1</strain>
    </source>
</reference>